<evidence type="ECO:0000313" key="2">
    <source>
        <dbReference type="EMBL" id="KAF2449179.1"/>
    </source>
</evidence>
<accession>A0A9P4UEQ8</accession>
<reference evidence="2" key="1">
    <citation type="journal article" date="2020" name="Stud. Mycol.">
        <title>101 Dothideomycetes genomes: a test case for predicting lifestyles and emergence of pathogens.</title>
        <authorList>
            <person name="Haridas S."/>
            <person name="Albert R."/>
            <person name="Binder M."/>
            <person name="Bloem J."/>
            <person name="Labutti K."/>
            <person name="Salamov A."/>
            <person name="Andreopoulos B."/>
            <person name="Baker S."/>
            <person name="Barry K."/>
            <person name="Bills G."/>
            <person name="Bluhm B."/>
            <person name="Cannon C."/>
            <person name="Castanera R."/>
            <person name="Culley D."/>
            <person name="Daum C."/>
            <person name="Ezra D."/>
            <person name="Gonzalez J."/>
            <person name="Henrissat B."/>
            <person name="Kuo A."/>
            <person name="Liang C."/>
            <person name="Lipzen A."/>
            <person name="Lutzoni F."/>
            <person name="Magnuson J."/>
            <person name="Mondo S."/>
            <person name="Nolan M."/>
            <person name="Ohm R."/>
            <person name="Pangilinan J."/>
            <person name="Park H.-J."/>
            <person name="Ramirez L."/>
            <person name="Alfaro M."/>
            <person name="Sun H."/>
            <person name="Tritt A."/>
            <person name="Yoshinaga Y."/>
            <person name="Zwiers L.-H."/>
            <person name="Turgeon B."/>
            <person name="Goodwin S."/>
            <person name="Spatafora J."/>
            <person name="Crous P."/>
            <person name="Grigoriev I."/>
        </authorList>
    </citation>
    <scope>NUCLEOTIDE SEQUENCE</scope>
    <source>
        <strain evidence="2">CBS 690.94</strain>
    </source>
</reference>
<gene>
    <name evidence="2" type="ORF">P171DRAFT_327950</name>
</gene>
<dbReference type="OrthoDB" id="3783760at2759"/>
<comment type="caution">
    <text evidence="2">The sequence shown here is derived from an EMBL/GenBank/DDBJ whole genome shotgun (WGS) entry which is preliminary data.</text>
</comment>
<keyword evidence="3" id="KW-1185">Reference proteome</keyword>
<evidence type="ECO:0000256" key="1">
    <source>
        <dbReference type="SAM" id="MobiDB-lite"/>
    </source>
</evidence>
<name>A0A9P4UEQ8_9PLEO</name>
<dbReference type="Proteomes" id="UP000799764">
    <property type="component" value="Unassembled WGS sequence"/>
</dbReference>
<evidence type="ECO:0000313" key="3">
    <source>
        <dbReference type="Proteomes" id="UP000799764"/>
    </source>
</evidence>
<organism evidence="2 3">
    <name type="scientific">Karstenula rhodostoma CBS 690.94</name>
    <dbReference type="NCBI Taxonomy" id="1392251"/>
    <lineage>
        <taxon>Eukaryota</taxon>
        <taxon>Fungi</taxon>
        <taxon>Dikarya</taxon>
        <taxon>Ascomycota</taxon>
        <taxon>Pezizomycotina</taxon>
        <taxon>Dothideomycetes</taxon>
        <taxon>Pleosporomycetidae</taxon>
        <taxon>Pleosporales</taxon>
        <taxon>Massarineae</taxon>
        <taxon>Didymosphaeriaceae</taxon>
        <taxon>Karstenula</taxon>
    </lineage>
</organism>
<proteinExistence type="predicted"/>
<protein>
    <submittedName>
        <fullName evidence="2">Uncharacterized protein</fullName>
    </submittedName>
</protein>
<feature type="non-terminal residue" evidence="2">
    <location>
        <position position="125"/>
    </location>
</feature>
<dbReference type="AlphaFoldDB" id="A0A9P4UEQ8"/>
<feature type="non-terminal residue" evidence="2">
    <location>
        <position position="1"/>
    </location>
</feature>
<sequence length="125" mass="13289">SKHNIYLATCTRPRSCLLIICDNPDPFTAAAYYASGASTTAKPSEVTTITDPASPWEGTPRQGKLTTGTVVSTIDVGAKGVKKGDIAGTAKIGAEEFVCFRDGESRFTVAGWDEWSCVADYWCAS</sequence>
<dbReference type="EMBL" id="MU001494">
    <property type="protein sequence ID" value="KAF2449179.1"/>
    <property type="molecule type" value="Genomic_DNA"/>
</dbReference>
<feature type="region of interest" description="Disordered" evidence="1">
    <location>
        <begin position="44"/>
        <end position="64"/>
    </location>
</feature>